<evidence type="ECO:0000256" key="4">
    <source>
        <dbReference type="ARBA" id="ARBA00022803"/>
    </source>
</evidence>
<dbReference type="GO" id="GO:0005929">
    <property type="term" value="C:cilium"/>
    <property type="evidence" value="ECO:0007669"/>
    <property type="project" value="TreeGrafter"/>
</dbReference>
<evidence type="ECO:0000256" key="1">
    <source>
        <dbReference type="ARBA" id="ARBA00004496"/>
    </source>
</evidence>
<evidence type="ECO:0000256" key="6">
    <source>
        <dbReference type="ARBA" id="ARBA00044739"/>
    </source>
</evidence>
<dbReference type="PROSITE" id="PS50005">
    <property type="entry name" value="TPR"/>
    <property type="match status" value="1"/>
</dbReference>
<dbReference type="OrthoDB" id="7594656at2759"/>
<keyword evidence="9" id="KW-1185">Reference proteome</keyword>
<organism evidence="8 9">
    <name type="scientific">Trichomalopsis sarcophagae</name>
    <dbReference type="NCBI Taxonomy" id="543379"/>
    <lineage>
        <taxon>Eukaryota</taxon>
        <taxon>Metazoa</taxon>
        <taxon>Ecdysozoa</taxon>
        <taxon>Arthropoda</taxon>
        <taxon>Hexapoda</taxon>
        <taxon>Insecta</taxon>
        <taxon>Pterygota</taxon>
        <taxon>Neoptera</taxon>
        <taxon>Endopterygota</taxon>
        <taxon>Hymenoptera</taxon>
        <taxon>Apocrita</taxon>
        <taxon>Proctotrupomorpha</taxon>
        <taxon>Chalcidoidea</taxon>
        <taxon>Pteromalidae</taxon>
        <taxon>Pteromalinae</taxon>
        <taxon>Trichomalopsis</taxon>
    </lineage>
</organism>
<comment type="function">
    <text evidence="6">Axonemal protein which is implicated in axonemal and/or peri-axonemal structure assembly and regulates flagellum assembly and beating and therefore sperm motility.</text>
</comment>
<comment type="subcellular location">
    <subcellularLocation>
        <location evidence="1">Cytoplasm</location>
    </subcellularLocation>
</comment>
<reference evidence="8 9" key="1">
    <citation type="journal article" date="2017" name="Curr. Biol.">
        <title>The Evolution of Venom by Co-option of Single-Copy Genes.</title>
        <authorList>
            <person name="Martinson E.O."/>
            <person name="Mrinalini"/>
            <person name="Kelkar Y.D."/>
            <person name="Chang C.H."/>
            <person name="Werren J.H."/>
        </authorList>
    </citation>
    <scope>NUCLEOTIDE SEQUENCE [LARGE SCALE GENOMIC DNA]</scope>
    <source>
        <strain evidence="8 9">Alberta</strain>
        <tissue evidence="8">Whole body</tissue>
    </source>
</reference>
<proteinExistence type="predicted"/>
<sequence length="493" mass="56487">MSSMIRSTRVKSLTSVAARDIPKTKEEIKSKLPFLTSTEIRRHKIPYNDAVINELREEGSHEAAEYFEFLFDLEEQTRRVAGPDTVVWNKPRLRDNEELVDRLRKVFTIFCRRTNAMNNFLSTSGFENDVPNRDGSVRSKSGLGMVVGSRQPVSHCSVDSQRDQRERQASRLRLEILNDAKTALEHVRTAQRDSREKPWNASKILGFKQENLFRECCTLLQKVLLTIARDVRDSEVELSVNSCRVALSAACESGHEESVAQAHHELGKSEIAAGNVKEAIKHFSRGLAILERIPDPLGICNAHSEMALAHKTTGDHDKVLEHLEKFKDSAEKFNLQDKLAEAHWLAGEYHLSQDNPKEATPNLEMSLSLYSRIGEMKKASRVRCLIGVSRGQEMMDVYKALIIRSIKGDVQATLNLCRWRDRGEAFDKISIHEKDSFCPYFKRKPQRMQKTKDFYHENDDDVHVILTVFLEWLAEERYTAGKMYNTKISRLLV</sequence>
<evidence type="ECO:0000256" key="2">
    <source>
        <dbReference type="ARBA" id="ARBA00022490"/>
    </source>
</evidence>
<feature type="repeat" description="TPR" evidence="7">
    <location>
        <begin position="260"/>
        <end position="293"/>
    </location>
</feature>
<dbReference type="Gene3D" id="1.25.40.10">
    <property type="entry name" value="Tetratricopeptide repeat domain"/>
    <property type="match status" value="1"/>
</dbReference>
<evidence type="ECO:0000256" key="3">
    <source>
        <dbReference type="ARBA" id="ARBA00022737"/>
    </source>
</evidence>
<keyword evidence="3" id="KW-0677">Repeat</keyword>
<comment type="caution">
    <text evidence="8">The sequence shown here is derived from an EMBL/GenBank/DDBJ whole genome shotgun (WGS) entry which is preliminary data.</text>
</comment>
<dbReference type="AlphaFoldDB" id="A0A232FAN3"/>
<dbReference type="PANTHER" id="PTHR46630:SF1">
    <property type="entry name" value="TETRATRICOPEPTIDE REPEAT PROTEIN 29"/>
    <property type="match status" value="1"/>
</dbReference>
<evidence type="ECO:0000313" key="8">
    <source>
        <dbReference type="EMBL" id="OXU27519.1"/>
    </source>
</evidence>
<dbReference type="EMBL" id="NNAY01000589">
    <property type="protein sequence ID" value="OXU27519.1"/>
    <property type="molecule type" value="Genomic_DNA"/>
</dbReference>
<accession>A0A232FAN3</accession>
<dbReference type="InterPro" id="IPR011990">
    <property type="entry name" value="TPR-like_helical_dom_sf"/>
</dbReference>
<evidence type="ECO:0000313" key="9">
    <source>
        <dbReference type="Proteomes" id="UP000215335"/>
    </source>
</evidence>
<evidence type="ECO:0000256" key="5">
    <source>
        <dbReference type="ARBA" id="ARBA00040665"/>
    </source>
</evidence>
<dbReference type="Pfam" id="PF13424">
    <property type="entry name" value="TPR_12"/>
    <property type="match status" value="1"/>
</dbReference>
<dbReference type="SMART" id="SM00028">
    <property type="entry name" value="TPR"/>
    <property type="match status" value="3"/>
</dbReference>
<dbReference type="InterPro" id="IPR019734">
    <property type="entry name" value="TPR_rpt"/>
</dbReference>
<protein>
    <recommendedName>
        <fullName evidence="5">Tetratricopeptide repeat protein 29</fullName>
    </recommendedName>
</protein>
<keyword evidence="2" id="KW-0963">Cytoplasm</keyword>
<gene>
    <name evidence="8" type="ORF">TSAR_013594</name>
</gene>
<dbReference type="GO" id="GO:0003341">
    <property type="term" value="P:cilium movement"/>
    <property type="evidence" value="ECO:0007669"/>
    <property type="project" value="TreeGrafter"/>
</dbReference>
<keyword evidence="4 7" id="KW-0802">TPR repeat</keyword>
<dbReference type="PANTHER" id="PTHR46630">
    <property type="entry name" value="TETRATRICOPEPTIDE REPEAT PROTEIN 29"/>
    <property type="match status" value="1"/>
</dbReference>
<dbReference type="InterPro" id="IPR051476">
    <property type="entry name" value="Bac_ResReg_Asp_Phosphatase"/>
</dbReference>
<name>A0A232FAN3_9HYME</name>
<dbReference type="SUPFAM" id="SSF48452">
    <property type="entry name" value="TPR-like"/>
    <property type="match status" value="1"/>
</dbReference>
<dbReference type="Proteomes" id="UP000215335">
    <property type="component" value="Unassembled WGS sequence"/>
</dbReference>
<evidence type="ECO:0000256" key="7">
    <source>
        <dbReference type="PROSITE-ProRule" id="PRU00339"/>
    </source>
</evidence>
<dbReference type="GO" id="GO:0005737">
    <property type="term" value="C:cytoplasm"/>
    <property type="evidence" value="ECO:0007669"/>
    <property type="project" value="UniProtKB-SubCell"/>
</dbReference>